<dbReference type="GO" id="GO:0005524">
    <property type="term" value="F:ATP binding"/>
    <property type="evidence" value="ECO:0007669"/>
    <property type="project" value="UniProtKB-KW"/>
</dbReference>
<dbReference type="EC" id="6.3.5.4" evidence="3"/>
<dbReference type="AlphaFoldDB" id="A0A3M7TR91"/>
<evidence type="ECO:0000256" key="10">
    <source>
        <dbReference type="PIRSR" id="PIRSR001589-2"/>
    </source>
</evidence>
<evidence type="ECO:0000256" key="1">
    <source>
        <dbReference type="ARBA" id="ARBA00005187"/>
    </source>
</evidence>
<dbReference type="InterPro" id="IPR006426">
    <property type="entry name" value="Asn_synth_AEB"/>
</dbReference>
<dbReference type="Pfam" id="PF00733">
    <property type="entry name" value="Asn_synthase"/>
    <property type="match status" value="1"/>
</dbReference>
<feature type="binding site" evidence="10">
    <location>
        <position position="99"/>
    </location>
    <ligand>
        <name>L-glutamine</name>
        <dbReference type="ChEBI" id="CHEBI:58359"/>
    </ligand>
</feature>
<dbReference type="SUPFAM" id="SSF52402">
    <property type="entry name" value="Adenine nucleotide alpha hydrolases-like"/>
    <property type="match status" value="1"/>
</dbReference>
<dbReference type="GO" id="GO:0006529">
    <property type="term" value="P:asparagine biosynthetic process"/>
    <property type="evidence" value="ECO:0007669"/>
    <property type="project" value="UniProtKB-KW"/>
</dbReference>
<accession>A0A3M7TR91</accession>
<evidence type="ECO:0000256" key="5">
    <source>
        <dbReference type="ARBA" id="ARBA00022840"/>
    </source>
</evidence>
<dbReference type="OrthoDB" id="9763290at2"/>
<dbReference type="InterPro" id="IPR051786">
    <property type="entry name" value="ASN_synthetase/amidase"/>
</dbReference>
<evidence type="ECO:0000256" key="7">
    <source>
        <dbReference type="ARBA" id="ARBA00022962"/>
    </source>
</evidence>
<dbReference type="InterPro" id="IPR014729">
    <property type="entry name" value="Rossmann-like_a/b/a_fold"/>
</dbReference>
<organism evidence="13 14">
    <name type="scientific">Alteribacter keqinensis</name>
    <dbReference type="NCBI Taxonomy" id="2483800"/>
    <lineage>
        <taxon>Bacteria</taxon>
        <taxon>Bacillati</taxon>
        <taxon>Bacillota</taxon>
        <taxon>Bacilli</taxon>
        <taxon>Bacillales</taxon>
        <taxon>Bacillaceae</taxon>
        <taxon>Alteribacter</taxon>
    </lineage>
</organism>
<feature type="binding site" evidence="10">
    <location>
        <begin position="359"/>
        <end position="360"/>
    </location>
    <ligand>
        <name>ATP</name>
        <dbReference type="ChEBI" id="CHEBI:30616"/>
    </ligand>
</feature>
<dbReference type="CDD" id="cd01991">
    <property type="entry name" value="Asn_synthase_B_C"/>
    <property type="match status" value="1"/>
</dbReference>
<keyword evidence="6 9" id="KW-0061">Asparagine biosynthesis</keyword>
<dbReference type="SUPFAM" id="SSF56235">
    <property type="entry name" value="N-terminal nucleophile aminohydrolases (Ntn hydrolases)"/>
    <property type="match status" value="1"/>
</dbReference>
<dbReference type="InterPro" id="IPR001962">
    <property type="entry name" value="Asn_synthase"/>
</dbReference>
<dbReference type="NCBIfam" id="TIGR01536">
    <property type="entry name" value="asn_synth_AEB"/>
    <property type="match status" value="1"/>
</dbReference>
<evidence type="ECO:0000256" key="6">
    <source>
        <dbReference type="ARBA" id="ARBA00022888"/>
    </source>
</evidence>
<evidence type="ECO:0000313" key="13">
    <source>
        <dbReference type="EMBL" id="RNA67540.1"/>
    </source>
</evidence>
<reference evidence="13 14" key="1">
    <citation type="submission" date="2018-10" db="EMBL/GenBank/DDBJ databases">
        <title>Bacillus Keqinensis sp. nov., a moderately halophilic bacterium isolated from a saline-alkaline lake.</title>
        <authorList>
            <person name="Wang H."/>
        </authorList>
    </citation>
    <scope>NUCLEOTIDE SEQUENCE [LARGE SCALE GENOMIC DNA]</scope>
    <source>
        <strain evidence="13 14">KQ-3</strain>
    </source>
</reference>
<dbReference type="Gene3D" id="3.60.20.10">
    <property type="entry name" value="Glutamine Phosphoribosylpyrophosphate, subunit 1, domain 1"/>
    <property type="match status" value="1"/>
</dbReference>
<feature type="domain" description="Glutamine amidotransferase type-2" evidence="12">
    <location>
        <begin position="2"/>
        <end position="211"/>
    </location>
</feature>
<dbReference type="PIRSF" id="PIRSF001589">
    <property type="entry name" value="Asn_synthetase_glu-h"/>
    <property type="match status" value="1"/>
</dbReference>
<dbReference type="Pfam" id="PF13537">
    <property type="entry name" value="GATase_7"/>
    <property type="match status" value="1"/>
</dbReference>
<keyword evidence="5 10" id="KW-0067">ATP-binding</keyword>
<evidence type="ECO:0000259" key="12">
    <source>
        <dbReference type="PROSITE" id="PS51278"/>
    </source>
</evidence>
<dbReference type="RefSeq" id="WP_122899039.1">
    <property type="nucleotide sequence ID" value="NZ_RHIB01000002.1"/>
</dbReference>
<dbReference type="InterPro" id="IPR033738">
    <property type="entry name" value="AsnB_N"/>
</dbReference>
<dbReference type="Gene3D" id="3.40.50.620">
    <property type="entry name" value="HUPs"/>
    <property type="match status" value="1"/>
</dbReference>
<comment type="catalytic activity">
    <reaction evidence="8">
        <text>L-aspartate + L-glutamine + ATP + H2O = L-asparagine + L-glutamate + AMP + diphosphate + H(+)</text>
        <dbReference type="Rhea" id="RHEA:12228"/>
        <dbReference type="ChEBI" id="CHEBI:15377"/>
        <dbReference type="ChEBI" id="CHEBI:15378"/>
        <dbReference type="ChEBI" id="CHEBI:29985"/>
        <dbReference type="ChEBI" id="CHEBI:29991"/>
        <dbReference type="ChEBI" id="CHEBI:30616"/>
        <dbReference type="ChEBI" id="CHEBI:33019"/>
        <dbReference type="ChEBI" id="CHEBI:58048"/>
        <dbReference type="ChEBI" id="CHEBI:58359"/>
        <dbReference type="ChEBI" id="CHEBI:456215"/>
        <dbReference type="EC" id="6.3.5.4"/>
    </reaction>
</comment>
<keyword evidence="9" id="KW-0028">Amino-acid biosynthesis</keyword>
<comment type="pathway">
    <text evidence="1">Amino-acid biosynthesis; L-asparagine biosynthesis; L-asparagine from L-aspartate (L-Gln route): step 1/1.</text>
</comment>
<feature type="active site" description="For GATase activity" evidence="9">
    <location>
        <position position="2"/>
    </location>
</feature>
<dbReference type="EMBL" id="RHIB01000002">
    <property type="protein sequence ID" value="RNA67540.1"/>
    <property type="molecule type" value="Genomic_DNA"/>
</dbReference>
<dbReference type="PANTHER" id="PTHR43284">
    <property type="entry name" value="ASPARAGINE SYNTHETASE (GLUTAMINE-HYDROLYZING)"/>
    <property type="match status" value="1"/>
</dbReference>
<dbReference type="GO" id="GO:0004066">
    <property type="term" value="F:asparagine synthase (glutamine-hydrolyzing) activity"/>
    <property type="evidence" value="ECO:0007669"/>
    <property type="project" value="UniProtKB-EC"/>
</dbReference>
<comment type="caution">
    <text evidence="13">The sequence shown here is derived from an EMBL/GenBank/DDBJ whole genome shotgun (WGS) entry which is preliminary data.</text>
</comment>
<keyword evidence="7 9" id="KW-0315">Glutamine amidotransferase</keyword>
<keyword evidence="14" id="KW-1185">Reference proteome</keyword>
<sequence>MCGFTAVFSTNQEALNKYPLETITAVITHRGPDDYGYYKSPGVQFGFRRLSIIDLPHGHQPMTYDNGRYTIVFNGEIYNAPELRDRMKKRGATFQTSSDTEVILASFKHEGKKSFTNFRGMFAFLIWDSRTETLTGARDPFGIKPLYIKKDGDAVLFASEKKSLTLFDKKPGINKDVLPAYLTFQYAPEPLTSTSNITKVPPGHIIELKRETGKLTLKPYSQPEFNPTIQEKASAVGKIRRAVEESVEFHLRSDVPVSTFLSGGIDSTAITALVKQMKPDVKAFTAEFADARYSEADTARKTAEVLGLDHHVVTITPEQVVKELPKIIWHMDEPVADPAAIPLYFVAKEAAEHSKVVLSGEGADELFAGYNIYKEPGSLRLFDFLPTGMKKQIHSLALKIPHGVKGRGFLQRGTTPLRERFTGNARIFDPAEVEEYLFETKGASAFDFTAPLYDYAKRKGWDPVTTMQYVDMHTWLRGDILAKADKMTMAHSLELRVPFLDKEVFQVASSLPVSGKVSRKQTKIWLREALADVVPAHVVERKKLGFPVPVRLWLKDELYDWARLILTQSPASDTIFDKGACVRLLEEHVQGKHDHSRKIWTILTYMLWHKQATQSRRTITDASDLKDII</sequence>
<evidence type="ECO:0000256" key="8">
    <source>
        <dbReference type="ARBA" id="ARBA00048741"/>
    </source>
</evidence>
<protein>
    <recommendedName>
        <fullName evidence="3">asparagine synthase (glutamine-hydrolyzing)</fullName>
        <ecNumber evidence="3">6.3.5.4</ecNumber>
    </recommendedName>
</protein>
<dbReference type="InterPro" id="IPR017932">
    <property type="entry name" value="GATase_2_dom"/>
</dbReference>
<dbReference type="CDD" id="cd00712">
    <property type="entry name" value="AsnB"/>
    <property type="match status" value="1"/>
</dbReference>
<proteinExistence type="inferred from homology"/>
<evidence type="ECO:0000313" key="14">
    <source>
        <dbReference type="Proteomes" id="UP000278746"/>
    </source>
</evidence>
<evidence type="ECO:0000256" key="11">
    <source>
        <dbReference type="PIRSR" id="PIRSR001589-3"/>
    </source>
</evidence>
<dbReference type="Proteomes" id="UP000278746">
    <property type="component" value="Unassembled WGS sequence"/>
</dbReference>
<keyword evidence="13" id="KW-0436">Ligase</keyword>
<dbReference type="GO" id="GO:0005829">
    <property type="term" value="C:cytosol"/>
    <property type="evidence" value="ECO:0007669"/>
    <property type="project" value="TreeGrafter"/>
</dbReference>
<evidence type="ECO:0000256" key="3">
    <source>
        <dbReference type="ARBA" id="ARBA00012737"/>
    </source>
</evidence>
<gene>
    <name evidence="13" type="primary">asnB</name>
    <name evidence="13" type="ORF">EBO34_12485</name>
</gene>
<dbReference type="PROSITE" id="PS51278">
    <property type="entry name" value="GATASE_TYPE_2"/>
    <property type="match status" value="1"/>
</dbReference>
<keyword evidence="4 10" id="KW-0547">Nucleotide-binding</keyword>
<feature type="site" description="Important for beta-aspartyl-AMP intermediate formation" evidence="11">
    <location>
        <position position="361"/>
    </location>
</feature>
<name>A0A3M7TR91_9BACI</name>
<dbReference type="InterPro" id="IPR029055">
    <property type="entry name" value="Ntn_hydrolases_N"/>
</dbReference>
<evidence type="ECO:0000256" key="9">
    <source>
        <dbReference type="PIRSR" id="PIRSR001589-1"/>
    </source>
</evidence>
<evidence type="ECO:0000256" key="4">
    <source>
        <dbReference type="ARBA" id="ARBA00022741"/>
    </source>
</evidence>
<comment type="similarity">
    <text evidence="2">Belongs to the asparagine synthetase family.</text>
</comment>
<dbReference type="PANTHER" id="PTHR43284:SF1">
    <property type="entry name" value="ASPARAGINE SYNTHETASE"/>
    <property type="match status" value="1"/>
</dbReference>
<evidence type="ECO:0000256" key="2">
    <source>
        <dbReference type="ARBA" id="ARBA00005752"/>
    </source>
</evidence>